<dbReference type="InterPro" id="IPR011583">
    <property type="entry name" value="Chitinase_II/V-like_cat"/>
</dbReference>
<dbReference type="STRING" id="1257118.L8HA43"/>
<evidence type="ECO:0000256" key="1">
    <source>
        <dbReference type="ARBA" id="ARBA00022801"/>
    </source>
</evidence>
<dbReference type="GO" id="GO:0005576">
    <property type="term" value="C:extracellular region"/>
    <property type="evidence" value="ECO:0007669"/>
    <property type="project" value="TreeGrafter"/>
</dbReference>
<dbReference type="AlphaFoldDB" id="L8HA43"/>
<dbReference type="RefSeq" id="XP_004367665.1">
    <property type="nucleotide sequence ID" value="XM_004367608.1"/>
</dbReference>
<dbReference type="VEuPathDB" id="AmoebaDB:ACA1_254870"/>
<dbReference type="PROSITE" id="PS01095">
    <property type="entry name" value="GH18_1"/>
    <property type="match status" value="1"/>
</dbReference>
<dbReference type="GeneID" id="14923344"/>
<keyword evidence="1 3" id="KW-0378">Hydrolase</keyword>
<keyword evidence="2 3" id="KW-0326">Glycosidase</keyword>
<accession>L8HA43</accession>
<dbReference type="Pfam" id="PF00704">
    <property type="entry name" value="Glyco_hydro_18"/>
    <property type="match status" value="1"/>
</dbReference>
<sequence length="304" mass="31874">MQQRKSLGALVSNGANSGLAQLPAYANVALVAFAQPSCSYGGNLNLAGTGLSFSYDGSTLKQAIDALRQRNPTTKVMLAVGGATYTDWSALNARAIANLVNDFGFDGVDIDYEPSNPNCQRMGGTVRCGSDANFISVIDQLRGALPQGQKLISIAAWSVGAYGTGKFYNAQPIAADTGLLVNPLAARGNKIDLLNVMSYDASNAYDPVVALTAYRAIYSGQINMGVEVPPEAWGGHVYTVDAIKRLGKAVMSDSKAGMMLWSVQKQTNQATSPSYPSANLAATTICQILGLPSCSQPINPFASS</sequence>
<evidence type="ECO:0000313" key="6">
    <source>
        <dbReference type="EMBL" id="ELR22409.1"/>
    </source>
</evidence>
<dbReference type="OrthoDB" id="511383at2759"/>
<dbReference type="Proteomes" id="UP000011083">
    <property type="component" value="Unassembled WGS sequence"/>
</dbReference>
<organism evidence="6 7">
    <name type="scientific">Acanthamoeba castellanii (strain ATCC 30010 / Neff)</name>
    <dbReference type="NCBI Taxonomy" id="1257118"/>
    <lineage>
        <taxon>Eukaryota</taxon>
        <taxon>Amoebozoa</taxon>
        <taxon>Discosea</taxon>
        <taxon>Longamoebia</taxon>
        <taxon>Centramoebida</taxon>
        <taxon>Acanthamoebidae</taxon>
        <taxon>Acanthamoeba</taxon>
    </lineage>
</organism>
<gene>
    <name evidence="6" type="ORF">ACA1_254870</name>
</gene>
<dbReference type="SUPFAM" id="SSF51445">
    <property type="entry name" value="(Trans)glycosidases"/>
    <property type="match status" value="1"/>
</dbReference>
<feature type="domain" description="Chitinase II/V-like catalytic" evidence="5">
    <location>
        <begin position="5"/>
        <end position="266"/>
    </location>
</feature>
<dbReference type="GO" id="GO:0005975">
    <property type="term" value="P:carbohydrate metabolic process"/>
    <property type="evidence" value="ECO:0007669"/>
    <property type="project" value="InterPro"/>
</dbReference>
<dbReference type="EMBL" id="KB007885">
    <property type="protein sequence ID" value="ELR22409.1"/>
    <property type="molecule type" value="Genomic_DNA"/>
</dbReference>
<dbReference type="PANTHER" id="PTHR11177">
    <property type="entry name" value="CHITINASE"/>
    <property type="match status" value="1"/>
</dbReference>
<evidence type="ECO:0000259" key="5">
    <source>
        <dbReference type="SMART" id="SM00636"/>
    </source>
</evidence>
<dbReference type="InterPro" id="IPR001579">
    <property type="entry name" value="Glyco_hydro_18_chit_AS"/>
</dbReference>
<dbReference type="KEGG" id="acan:ACA1_254870"/>
<evidence type="ECO:0000313" key="7">
    <source>
        <dbReference type="Proteomes" id="UP000011083"/>
    </source>
</evidence>
<reference evidence="6 7" key="1">
    <citation type="journal article" date="2013" name="Genome Biol.">
        <title>Genome of Acanthamoeba castellanii highlights extensive lateral gene transfer and early evolution of tyrosine kinase signaling.</title>
        <authorList>
            <person name="Clarke M."/>
            <person name="Lohan A.J."/>
            <person name="Liu B."/>
            <person name="Lagkouvardos I."/>
            <person name="Roy S."/>
            <person name="Zafar N."/>
            <person name="Bertelli C."/>
            <person name="Schilde C."/>
            <person name="Kianianmomeni A."/>
            <person name="Burglin T.R."/>
            <person name="Frech C."/>
            <person name="Turcotte B."/>
            <person name="Kopec K.O."/>
            <person name="Synnott J.M."/>
            <person name="Choo C."/>
            <person name="Paponov I."/>
            <person name="Finkler A."/>
            <person name="Soon Heng Tan C."/>
            <person name="Hutchins A.P."/>
            <person name="Weinmeier T."/>
            <person name="Rattei T."/>
            <person name="Chu J.S."/>
            <person name="Gimenez G."/>
            <person name="Irimia M."/>
            <person name="Rigden D.J."/>
            <person name="Fitzpatrick D.A."/>
            <person name="Lorenzo-Morales J."/>
            <person name="Bateman A."/>
            <person name="Chiu C.H."/>
            <person name="Tang P."/>
            <person name="Hegemann P."/>
            <person name="Fromm H."/>
            <person name="Raoult D."/>
            <person name="Greub G."/>
            <person name="Miranda-Saavedra D."/>
            <person name="Chen N."/>
            <person name="Nash P."/>
            <person name="Ginger M.L."/>
            <person name="Horn M."/>
            <person name="Schaap P."/>
            <person name="Caler L."/>
            <person name="Loftus B."/>
        </authorList>
    </citation>
    <scope>NUCLEOTIDE SEQUENCE [LARGE SCALE GENOMIC DNA]</scope>
    <source>
        <strain evidence="6 7">Neff</strain>
    </source>
</reference>
<evidence type="ECO:0000256" key="2">
    <source>
        <dbReference type="ARBA" id="ARBA00023295"/>
    </source>
</evidence>
<dbReference type="GO" id="GO:0006032">
    <property type="term" value="P:chitin catabolic process"/>
    <property type="evidence" value="ECO:0007669"/>
    <property type="project" value="TreeGrafter"/>
</dbReference>
<dbReference type="InterPro" id="IPR050314">
    <property type="entry name" value="Glycosyl_Hydrlase_18"/>
</dbReference>
<keyword evidence="7" id="KW-1185">Reference proteome</keyword>
<dbReference type="Gene3D" id="3.20.20.80">
    <property type="entry name" value="Glycosidases"/>
    <property type="match status" value="1"/>
</dbReference>
<dbReference type="GO" id="GO:0004568">
    <property type="term" value="F:chitinase activity"/>
    <property type="evidence" value="ECO:0007669"/>
    <property type="project" value="TreeGrafter"/>
</dbReference>
<dbReference type="GO" id="GO:0008061">
    <property type="term" value="F:chitin binding"/>
    <property type="evidence" value="ECO:0007669"/>
    <property type="project" value="InterPro"/>
</dbReference>
<evidence type="ECO:0000256" key="3">
    <source>
        <dbReference type="RuleBase" id="RU000489"/>
    </source>
</evidence>
<name>L8HA43_ACACF</name>
<evidence type="ECO:0000256" key="4">
    <source>
        <dbReference type="RuleBase" id="RU004453"/>
    </source>
</evidence>
<protein>
    <submittedName>
        <fullName evidence="6">Chitinase Chi60, putative</fullName>
    </submittedName>
</protein>
<dbReference type="PANTHER" id="PTHR11177:SF317">
    <property type="entry name" value="CHITINASE 12-RELATED"/>
    <property type="match status" value="1"/>
</dbReference>
<dbReference type="InterPro" id="IPR017853">
    <property type="entry name" value="GH"/>
</dbReference>
<dbReference type="CDD" id="cd00598">
    <property type="entry name" value="GH18_chitinase-like"/>
    <property type="match status" value="1"/>
</dbReference>
<comment type="similarity">
    <text evidence="4">Belongs to the glycosyl hydrolase 18 family.</text>
</comment>
<proteinExistence type="inferred from homology"/>
<dbReference type="InterPro" id="IPR001223">
    <property type="entry name" value="Glyco_hydro18_cat"/>
</dbReference>
<dbReference type="SMART" id="SM00636">
    <property type="entry name" value="Glyco_18"/>
    <property type="match status" value="1"/>
</dbReference>